<evidence type="ECO:0000256" key="1">
    <source>
        <dbReference type="ARBA" id="ARBA00004496"/>
    </source>
</evidence>
<evidence type="ECO:0000256" key="4">
    <source>
        <dbReference type="ARBA" id="ARBA00022980"/>
    </source>
</evidence>
<protein>
    <recommendedName>
        <fullName evidence="9">40S ribosomal protein S18</fullName>
    </recommendedName>
</protein>
<dbReference type="Gene3D" id="1.10.8.50">
    <property type="match status" value="1"/>
</dbReference>
<dbReference type="FunFam" id="1.10.8.50:FF:000002">
    <property type="entry name" value="40S ribosomal protein S18"/>
    <property type="match status" value="1"/>
</dbReference>
<evidence type="ECO:0000256" key="5">
    <source>
        <dbReference type="ARBA" id="ARBA00023274"/>
    </source>
</evidence>
<dbReference type="InterPro" id="IPR027437">
    <property type="entry name" value="Rbsml_uS13_C"/>
</dbReference>
<evidence type="ECO:0000256" key="3">
    <source>
        <dbReference type="ARBA" id="ARBA00022490"/>
    </source>
</evidence>
<dbReference type="GO" id="GO:0005829">
    <property type="term" value="C:cytosol"/>
    <property type="evidence" value="ECO:0007669"/>
    <property type="project" value="TreeGrafter"/>
</dbReference>
<dbReference type="PANTHER" id="PTHR10871:SF3">
    <property type="entry name" value="SMALL RIBOSOMAL SUBUNIT PROTEIN US13"/>
    <property type="match status" value="1"/>
</dbReference>
<dbReference type="InterPro" id="IPR010979">
    <property type="entry name" value="Ribosomal_uS13-like_H2TH"/>
</dbReference>
<comment type="similarity">
    <text evidence="2">Belongs to the universal ribosomal protein uS13 family.</text>
</comment>
<dbReference type="HAMAP" id="MF_01315">
    <property type="entry name" value="Ribosomal_uS13"/>
    <property type="match status" value="1"/>
</dbReference>
<keyword evidence="8" id="KW-1185">Reference proteome</keyword>
<evidence type="ECO:0000256" key="6">
    <source>
        <dbReference type="SAM" id="MobiDB-lite"/>
    </source>
</evidence>
<dbReference type="AlphaFoldDB" id="A0A8S1ZEW0"/>
<organism evidence="7 8">
    <name type="scientific">Arabidopsis arenosa</name>
    <name type="common">Sand rock-cress</name>
    <name type="synonym">Cardaminopsis arenosa</name>
    <dbReference type="NCBI Taxonomy" id="38785"/>
    <lineage>
        <taxon>Eukaryota</taxon>
        <taxon>Viridiplantae</taxon>
        <taxon>Streptophyta</taxon>
        <taxon>Embryophyta</taxon>
        <taxon>Tracheophyta</taxon>
        <taxon>Spermatophyta</taxon>
        <taxon>Magnoliopsida</taxon>
        <taxon>eudicotyledons</taxon>
        <taxon>Gunneridae</taxon>
        <taxon>Pentapetalae</taxon>
        <taxon>rosids</taxon>
        <taxon>malvids</taxon>
        <taxon>Brassicales</taxon>
        <taxon>Brassicaceae</taxon>
        <taxon>Camelineae</taxon>
        <taxon>Arabidopsis</taxon>
    </lineage>
</organism>
<dbReference type="Gene3D" id="4.10.910.10">
    <property type="entry name" value="30s ribosomal protein s13, domain 2"/>
    <property type="match status" value="1"/>
</dbReference>
<accession>A0A8S1ZEW0</accession>
<reference evidence="7" key="1">
    <citation type="submission" date="2021-01" db="EMBL/GenBank/DDBJ databases">
        <authorList>
            <person name="Bezrukov I."/>
        </authorList>
    </citation>
    <scope>NUCLEOTIDE SEQUENCE</scope>
</reference>
<dbReference type="PROSITE" id="PS50159">
    <property type="entry name" value="RIBOSOMAL_S13_2"/>
    <property type="match status" value="1"/>
</dbReference>
<dbReference type="InterPro" id="IPR001892">
    <property type="entry name" value="Ribosomal_uS13"/>
</dbReference>
<keyword evidence="4" id="KW-0689">Ribosomal protein</keyword>
<dbReference type="GO" id="GO:0006412">
    <property type="term" value="P:translation"/>
    <property type="evidence" value="ECO:0007669"/>
    <property type="project" value="InterPro"/>
</dbReference>
<dbReference type="Proteomes" id="UP000682877">
    <property type="component" value="Chromosome 1"/>
</dbReference>
<dbReference type="FunFam" id="4.10.910.10:FF:000002">
    <property type="entry name" value="40S ribosomal protein S18"/>
    <property type="match status" value="1"/>
</dbReference>
<dbReference type="SUPFAM" id="SSF46946">
    <property type="entry name" value="S13-like H2TH domain"/>
    <property type="match status" value="1"/>
</dbReference>
<name>A0A8S1ZEW0_ARAAE</name>
<dbReference type="PANTHER" id="PTHR10871">
    <property type="entry name" value="30S RIBOSOMAL PROTEIN S13/40S RIBOSOMAL PROTEIN S18"/>
    <property type="match status" value="1"/>
</dbReference>
<dbReference type="GO" id="GO:0003735">
    <property type="term" value="F:structural constituent of ribosome"/>
    <property type="evidence" value="ECO:0007669"/>
    <property type="project" value="InterPro"/>
</dbReference>
<keyword evidence="5" id="KW-0687">Ribonucleoprotein</keyword>
<proteinExistence type="inferred from homology"/>
<dbReference type="PROSITE" id="PS00646">
    <property type="entry name" value="RIBOSOMAL_S13_1"/>
    <property type="match status" value="1"/>
</dbReference>
<dbReference type="GO" id="GO:0015935">
    <property type="term" value="C:small ribosomal subunit"/>
    <property type="evidence" value="ECO:0007669"/>
    <property type="project" value="TreeGrafter"/>
</dbReference>
<dbReference type="NCBIfam" id="NF003140">
    <property type="entry name" value="PRK04053.1"/>
    <property type="match status" value="1"/>
</dbReference>
<gene>
    <name evidence="7" type="ORF">AARE701A_LOCUS1895</name>
</gene>
<keyword evidence="3" id="KW-0963">Cytoplasm</keyword>
<sequence length="360" mass="40080">MSLVANEEFQHILRVLNTNVDGKQKIMFALTSIKGIGRRLANIVCKKADVDMNKRAGELSAAEIDNLMTIVANPRQFKIPDWFLNRQKDYKDGKYSQVVSNALDMKLRDDLERLKKIRNHRGLRHYWGLRVRGQHTKTTGRRGKTVGVSKKLEGGGLFSASASGYSKGLTLLFSGDKDGDRPMRVVPWNHYQVVDQEADPVLQLDSIKNRVSRGCAASFSCFGGASAGLETPSPLKVEPVQQHREISSPESVVAVSEKGKDQISEADNGSSKEAFKLSLRSSLKRPSVAESRSLEDIQEYETLSVDGSDLTGDMARRKVQWPDACGSELTQVREFEPSEMGLSDEEWEVGRQRTCSCVIM</sequence>
<evidence type="ECO:0000313" key="8">
    <source>
        <dbReference type="Proteomes" id="UP000682877"/>
    </source>
</evidence>
<dbReference type="EMBL" id="LR999451">
    <property type="protein sequence ID" value="CAE5958279.1"/>
    <property type="molecule type" value="Genomic_DNA"/>
</dbReference>
<evidence type="ECO:0000256" key="2">
    <source>
        <dbReference type="ARBA" id="ARBA00008080"/>
    </source>
</evidence>
<dbReference type="InterPro" id="IPR018269">
    <property type="entry name" value="Ribosomal_uS13_CS"/>
</dbReference>
<comment type="subcellular location">
    <subcellularLocation>
        <location evidence="1">Cytoplasm</location>
    </subcellularLocation>
</comment>
<dbReference type="GO" id="GO:0003723">
    <property type="term" value="F:RNA binding"/>
    <property type="evidence" value="ECO:0007669"/>
    <property type="project" value="InterPro"/>
</dbReference>
<evidence type="ECO:0008006" key="9">
    <source>
        <dbReference type="Google" id="ProtNLM"/>
    </source>
</evidence>
<dbReference type="Pfam" id="PF00416">
    <property type="entry name" value="Ribosomal_S13"/>
    <property type="match status" value="1"/>
</dbReference>
<evidence type="ECO:0000313" key="7">
    <source>
        <dbReference type="EMBL" id="CAE5958279.1"/>
    </source>
</evidence>
<feature type="region of interest" description="Disordered" evidence="6">
    <location>
        <begin position="239"/>
        <end position="271"/>
    </location>
</feature>